<dbReference type="RefSeq" id="WP_073328998.1">
    <property type="nucleotide sequence ID" value="NZ_FQYO01000003.1"/>
</dbReference>
<dbReference type="STRING" id="1447782.SAMN05444417_1879"/>
<accession>A0A1M6E9G0</accession>
<proteinExistence type="predicted"/>
<sequence length="339" mass="35826">MKAPGRTGPDGATGIDRIAALLGAAWVVLGLVLLVAGGDLTARGLLTGLAAILGPGAVLGTAALLLRRQDESRAELRRLAATVEALQVPDRRERAPAAAAGEVERRLAEIAHAAKTTQAAMAALVSGRSGTPLAAPPRAARPAGPQKTRQNGRPAEAPQPEADIRGGEAQASLALGAAAAQVEPLARPLFVRALNFPDHDGDAEGFAALRTALSDRKGRQLIQSAQDVLTLLSQDGIYVDDLAADRARPEIWRRFARGERGRAVAQLGGIHDRTAIAMVAARMREDLIFRDTAHHFLRHFDRMLVEFEDGAEDAELAQLATTRTARAFMLIGRATGAFD</sequence>
<evidence type="ECO:0000313" key="3">
    <source>
        <dbReference type="EMBL" id="SHI81990.1"/>
    </source>
</evidence>
<evidence type="ECO:0000256" key="1">
    <source>
        <dbReference type="SAM" id="MobiDB-lite"/>
    </source>
</evidence>
<reference evidence="3 4" key="1">
    <citation type="submission" date="2016-11" db="EMBL/GenBank/DDBJ databases">
        <authorList>
            <person name="Jaros S."/>
            <person name="Januszkiewicz K."/>
            <person name="Wedrychowicz H."/>
        </authorList>
    </citation>
    <scope>NUCLEOTIDE SEQUENCE [LARGE SCALE GENOMIC DNA]</scope>
    <source>
        <strain evidence="3 4">DSM 100565</strain>
    </source>
</reference>
<dbReference type="OrthoDB" id="7833467at2"/>
<keyword evidence="2" id="KW-0812">Transmembrane</keyword>
<dbReference type="AlphaFoldDB" id="A0A1M6E9G0"/>
<keyword evidence="2" id="KW-0472">Membrane</keyword>
<gene>
    <name evidence="3" type="ORF">SAMN05444417_1879</name>
</gene>
<keyword evidence="2" id="KW-1133">Transmembrane helix</keyword>
<evidence type="ECO:0000313" key="4">
    <source>
        <dbReference type="Proteomes" id="UP000184292"/>
    </source>
</evidence>
<dbReference type="EMBL" id="FQYO01000003">
    <property type="protein sequence ID" value="SHI81990.1"/>
    <property type="molecule type" value="Genomic_DNA"/>
</dbReference>
<keyword evidence="4" id="KW-1185">Reference proteome</keyword>
<protein>
    <submittedName>
        <fullName evidence="3">Uncharacterized protein</fullName>
    </submittedName>
</protein>
<name>A0A1M6E9G0_9RHOB</name>
<feature type="transmembrane region" description="Helical" evidence="2">
    <location>
        <begin position="20"/>
        <end position="38"/>
    </location>
</feature>
<feature type="compositionally biased region" description="Low complexity" evidence="1">
    <location>
        <begin position="132"/>
        <end position="145"/>
    </location>
</feature>
<evidence type="ECO:0000256" key="2">
    <source>
        <dbReference type="SAM" id="Phobius"/>
    </source>
</evidence>
<feature type="region of interest" description="Disordered" evidence="1">
    <location>
        <begin position="128"/>
        <end position="161"/>
    </location>
</feature>
<dbReference type="Proteomes" id="UP000184292">
    <property type="component" value="Unassembled WGS sequence"/>
</dbReference>
<feature type="transmembrane region" description="Helical" evidence="2">
    <location>
        <begin position="44"/>
        <end position="66"/>
    </location>
</feature>
<organism evidence="3 4">
    <name type="scientific">Wenxinia saemankumensis</name>
    <dbReference type="NCBI Taxonomy" id="1447782"/>
    <lineage>
        <taxon>Bacteria</taxon>
        <taxon>Pseudomonadati</taxon>
        <taxon>Pseudomonadota</taxon>
        <taxon>Alphaproteobacteria</taxon>
        <taxon>Rhodobacterales</taxon>
        <taxon>Roseobacteraceae</taxon>
        <taxon>Wenxinia</taxon>
    </lineage>
</organism>